<evidence type="ECO:0000256" key="5">
    <source>
        <dbReference type="ARBA" id="ARBA00023141"/>
    </source>
</evidence>
<evidence type="ECO:0000256" key="4">
    <source>
        <dbReference type="ARBA" id="ARBA00022605"/>
    </source>
</evidence>
<dbReference type="Gene3D" id="3.30.70.260">
    <property type="match status" value="1"/>
</dbReference>
<keyword evidence="14" id="KW-1185">Reference proteome</keyword>
<evidence type="ECO:0000256" key="10">
    <source>
        <dbReference type="RuleBase" id="RU361254"/>
    </source>
</evidence>
<feature type="domain" description="Prephenate dehydratase" evidence="11">
    <location>
        <begin position="5"/>
        <end position="196"/>
    </location>
</feature>
<dbReference type="InterPro" id="IPR002912">
    <property type="entry name" value="ACT_dom"/>
</dbReference>
<evidence type="ECO:0000256" key="9">
    <source>
        <dbReference type="PIRSR" id="PIRSR001500-2"/>
    </source>
</evidence>
<dbReference type="PROSITE" id="PS51671">
    <property type="entry name" value="ACT"/>
    <property type="match status" value="1"/>
</dbReference>
<dbReference type="CDD" id="cd13632">
    <property type="entry name" value="PBP2_Aa-PDT_like"/>
    <property type="match status" value="1"/>
</dbReference>
<evidence type="ECO:0000256" key="6">
    <source>
        <dbReference type="ARBA" id="ARBA00023222"/>
    </source>
</evidence>
<dbReference type="NCBIfam" id="NF008865">
    <property type="entry name" value="PRK11898.1"/>
    <property type="match status" value="1"/>
</dbReference>
<dbReference type="PROSITE" id="PS00857">
    <property type="entry name" value="PREPHENATE_DEHYDR_1"/>
    <property type="match status" value="1"/>
</dbReference>
<organism evidence="13 14">
    <name type="scientific">Cellulomonas cellasea</name>
    <dbReference type="NCBI Taxonomy" id="43670"/>
    <lineage>
        <taxon>Bacteria</taxon>
        <taxon>Bacillati</taxon>
        <taxon>Actinomycetota</taxon>
        <taxon>Actinomycetes</taxon>
        <taxon>Micrococcales</taxon>
        <taxon>Cellulomonadaceae</taxon>
        <taxon>Cellulomonas</taxon>
    </lineage>
</organism>
<dbReference type="GO" id="GO:0009094">
    <property type="term" value="P:L-phenylalanine biosynthetic process"/>
    <property type="evidence" value="ECO:0007669"/>
    <property type="project" value="UniProtKB-UniPathway"/>
</dbReference>
<comment type="caution">
    <text evidence="13">The sequence shown here is derived from an EMBL/GenBank/DDBJ whole genome shotgun (WGS) entry which is preliminary data.</text>
</comment>
<dbReference type="PROSITE" id="PS51171">
    <property type="entry name" value="PREPHENATE_DEHYDR_3"/>
    <property type="match status" value="1"/>
</dbReference>
<dbReference type="GO" id="GO:0004664">
    <property type="term" value="F:prephenate dehydratase activity"/>
    <property type="evidence" value="ECO:0007669"/>
    <property type="project" value="UniProtKB-UniRule"/>
</dbReference>
<evidence type="ECO:0000256" key="2">
    <source>
        <dbReference type="ARBA" id="ARBA00013147"/>
    </source>
</evidence>
<keyword evidence="7 10" id="KW-0456">Lyase</keyword>
<dbReference type="Gene3D" id="3.40.190.10">
    <property type="entry name" value="Periplasmic binding protein-like II"/>
    <property type="match status" value="2"/>
</dbReference>
<dbReference type="Pfam" id="PF00800">
    <property type="entry name" value="PDT"/>
    <property type="match status" value="1"/>
</dbReference>
<sequence length="322" mass="33884">MAALRYAYLGPAGTFTEAALRQVVSPDEAQYLPQADVVSAIEAVRTGAADRAVVAIESTAEGGVTATLDALAVGSPLVLLREVLVPVGFTLAAGPGVTLDRVRRLSAHPHAWALCRRWLAENLPDVVHVPATSNTAPASLIAEQVATGRPVSGPDGPGFDAALVPPPAVQHYGLHTLAADVADHDNAVTRFVVIGRPGEVPPPTGADKTTIVVHLPSNEAGALLTMLEQLAVRGVNLSRIESRPIGDELGRYSFSMDAEGHIAEERMGEALMGLHRVCPHVRFLGSYPRADGVPADVHTGTADDDFRDARGWLATLRRGEVV</sequence>
<dbReference type="PROSITE" id="PS00858">
    <property type="entry name" value="PREPHENATE_DEHYDR_2"/>
    <property type="match status" value="1"/>
</dbReference>
<gene>
    <name evidence="10" type="primary">pheA</name>
    <name evidence="13" type="ORF">CCE01nite_16090</name>
</gene>
<feature type="domain" description="ACT" evidence="12">
    <location>
        <begin position="211"/>
        <end position="289"/>
    </location>
</feature>
<dbReference type="SUPFAM" id="SSF53850">
    <property type="entry name" value="Periplasmic binding protein-like II"/>
    <property type="match status" value="1"/>
</dbReference>
<dbReference type="GO" id="GO:0005737">
    <property type="term" value="C:cytoplasm"/>
    <property type="evidence" value="ECO:0007669"/>
    <property type="project" value="TreeGrafter"/>
</dbReference>
<comment type="pathway">
    <text evidence="1 10">Amino-acid biosynthesis; L-phenylalanine biosynthesis; phenylpyruvate from prephenate: step 1/1.</text>
</comment>
<dbReference type="PANTHER" id="PTHR21022:SF19">
    <property type="entry name" value="PREPHENATE DEHYDRATASE-RELATED"/>
    <property type="match status" value="1"/>
</dbReference>
<dbReference type="EC" id="4.2.1.51" evidence="2 10"/>
<dbReference type="SUPFAM" id="SSF55021">
    <property type="entry name" value="ACT-like"/>
    <property type="match status" value="1"/>
</dbReference>
<dbReference type="PIRSF" id="PIRSF001500">
    <property type="entry name" value="Chor_mut_pdt_Ppr"/>
    <property type="match status" value="1"/>
</dbReference>
<evidence type="ECO:0000256" key="8">
    <source>
        <dbReference type="ARBA" id="ARBA00047848"/>
    </source>
</evidence>
<keyword evidence="6 10" id="KW-0584">Phenylalanine biosynthesis</keyword>
<comment type="catalytic activity">
    <reaction evidence="8 10">
        <text>prephenate + H(+) = 3-phenylpyruvate + CO2 + H2O</text>
        <dbReference type="Rhea" id="RHEA:21648"/>
        <dbReference type="ChEBI" id="CHEBI:15377"/>
        <dbReference type="ChEBI" id="CHEBI:15378"/>
        <dbReference type="ChEBI" id="CHEBI:16526"/>
        <dbReference type="ChEBI" id="CHEBI:18005"/>
        <dbReference type="ChEBI" id="CHEBI:29934"/>
        <dbReference type="EC" id="4.2.1.51"/>
    </reaction>
</comment>
<name>A0A4Y3KXM5_9CELL</name>
<reference evidence="13" key="1">
    <citation type="submission" date="2019-06" db="EMBL/GenBank/DDBJ databases">
        <title>Whole genome shotgun sequence of Cellulomonas cellasea NBRC 3753.</title>
        <authorList>
            <person name="Hosoyama A."/>
            <person name="Uohara A."/>
            <person name="Ohji S."/>
            <person name="Ichikawa N."/>
        </authorList>
    </citation>
    <scope>NUCLEOTIDE SEQUENCE [LARGE SCALE GENOMIC DNA]</scope>
    <source>
        <strain evidence="13">NBRC 3753</strain>
    </source>
</reference>
<feature type="site" description="Essential for prephenate dehydratase activity" evidence="9">
    <location>
        <position position="189"/>
    </location>
</feature>
<dbReference type="PANTHER" id="PTHR21022">
    <property type="entry name" value="PREPHENATE DEHYDRATASE P PROTEIN"/>
    <property type="match status" value="1"/>
</dbReference>
<evidence type="ECO:0000313" key="14">
    <source>
        <dbReference type="Proteomes" id="UP000317046"/>
    </source>
</evidence>
<dbReference type="AlphaFoldDB" id="A0A4Y3KXM5"/>
<evidence type="ECO:0000313" key="13">
    <source>
        <dbReference type="EMBL" id="GEA87660.1"/>
    </source>
</evidence>
<evidence type="ECO:0000259" key="11">
    <source>
        <dbReference type="PROSITE" id="PS51171"/>
    </source>
</evidence>
<keyword evidence="4 10" id="KW-0028">Amino-acid biosynthesis</keyword>
<evidence type="ECO:0000256" key="7">
    <source>
        <dbReference type="ARBA" id="ARBA00023239"/>
    </source>
</evidence>
<dbReference type="RefSeq" id="WP_034628284.1">
    <property type="nucleotide sequence ID" value="NZ_BJLR01000016.1"/>
</dbReference>
<keyword evidence="5 10" id="KW-0057">Aromatic amino acid biosynthesis</keyword>
<evidence type="ECO:0000259" key="12">
    <source>
        <dbReference type="PROSITE" id="PS51671"/>
    </source>
</evidence>
<dbReference type="CDD" id="cd04905">
    <property type="entry name" value="ACT_CM-PDT"/>
    <property type="match status" value="1"/>
</dbReference>
<protein>
    <recommendedName>
        <fullName evidence="3 10">Prephenate dehydratase</fullName>
        <shortName evidence="10">PDT</shortName>
        <ecNumber evidence="2 10">4.2.1.51</ecNumber>
    </recommendedName>
</protein>
<evidence type="ECO:0000256" key="1">
    <source>
        <dbReference type="ARBA" id="ARBA00004741"/>
    </source>
</evidence>
<dbReference type="Proteomes" id="UP000317046">
    <property type="component" value="Unassembled WGS sequence"/>
</dbReference>
<dbReference type="InterPro" id="IPR045865">
    <property type="entry name" value="ACT-like_dom_sf"/>
</dbReference>
<dbReference type="FunFam" id="3.30.70.260:FF:000012">
    <property type="entry name" value="Prephenate dehydratase"/>
    <property type="match status" value="1"/>
</dbReference>
<dbReference type="InterPro" id="IPR001086">
    <property type="entry name" value="Preph_deHydtase"/>
</dbReference>
<dbReference type="UniPathway" id="UPA00121">
    <property type="reaction ID" value="UER00345"/>
</dbReference>
<dbReference type="EMBL" id="BJLR01000016">
    <property type="protein sequence ID" value="GEA87660.1"/>
    <property type="molecule type" value="Genomic_DNA"/>
</dbReference>
<accession>A0A4Y3KXM5</accession>
<evidence type="ECO:0000256" key="3">
    <source>
        <dbReference type="ARBA" id="ARBA00021872"/>
    </source>
</evidence>
<dbReference type="InterPro" id="IPR008242">
    <property type="entry name" value="Chor_mutase/pphenate_deHydtase"/>
</dbReference>
<dbReference type="InterPro" id="IPR018528">
    <property type="entry name" value="Preph_deHydtase_CS"/>
</dbReference>
<proteinExistence type="predicted"/>